<evidence type="ECO:0000313" key="3">
    <source>
        <dbReference type="Proteomes" id="UP001154282"/>
    </source>
</evidence>
<name>A0AAV0P594_9ROSI</name>
<dbReference type="EMBL" id="CAMGYJ010000005">
    <property type="protein sequence ID" value="CAI0425458.1"/>
    <property type="molecule type" value="Genomic_DNA"/>
</dbReference>
<sequence>MSPTDFTISTTSPSPRMFIRTLRRAMSF</sequence>
<accession>A0AAV0P594</accession>
<keyword evidence="3" id="KW-1185">Reference proteome</keyword>
<dbReference type="EMBL" id="CAMGYJ010000008">
    <property type="protein sequence ID" value="CAI0465518.1"/>
    <property type="molecule type" value="Genomic_DNA"/>
</dbReference>
<protein>
    <submittedName>
        <fullName evidence="2">Uncharacterized protein</fullName>
    </submittedName>
</protein>
<proteinExistence type="predicted"/>
<dbReference type="AlphaFoldDB" id="A0AAV0P594"/>
<dbReference type="Proteomes" id="UP001154282">
    <property type="component" value="Unassembled WGS sequence"/>
</dbReference>
<reference evidence="2" key="1">
    <citation type="submission" date="2022-08" db="EMBL/GenBank/DDBJ databases">
        <authorList>
            <person name="Gutierrez-Valencia J."/>
        </authorList>
    </citation>
    <scope>NUCLEOTIDE SEQUENCE</scope>
</reference>
<evidence type="ECO:0000313" key="2">
    <source>
        <dbReference type="EMBL" id="CAI0465518.1"/>
    </source>
</evidence>
<comment type="caution">
    <text evidence="2">The sequence shown here is derived from an EMBL/GenBank/DDBJ whole genome shotgun (WGS) entry which is preliminary data.</text>
</comment>
<organism evidence="2 3">
    <name type="scientific">Linum tenue</name>
    <dbReference type="NCBI Taxonomy" id="586396"/>
    <lineage>
        <taxon>Eukaryota</taxon>
        <taxon>Viridiplantae</taxon>
        <taxon>Streptophyta</taxon>
        <taxon>Embryophyta</taxon>
        <taxon>Tracheophyta</taxon>
        <taxon>Spermatophyta</taxon>
        <taxon>Magnoliopsida</taxon>
        <taxon>eudicotyledons</taxon>
        <taxon>Gunneridae</taxon>
        <taxon>Pentapetalae</taxon>
        <taxon>rosids</taxon>
        <taxon>fabids</taxon>
        <taxon>Malpighiales</taxon>
        <taxon>Linaceae</taxon>
        <taxon>Linum</taxon>
    </lineage>
</organism>
<gene>
    <name evidence="1" type="ORF">LITE_LOCUS20404</name>
    <name evidence="2" type="ORF">LITE_LOCUS36639</name>
</gene>
<evidence type="ECO:0000313" key="1">
    <source>
        <dbReference type="EMBL" id="CAI0425458.1"/>
    </source>
</evidence>